<comment type="subcellular location">
    <subcellularLocation>
        <location evidence="1">Cytoplasm</location>
        <location evidence="1">Cytoskeleton</location>
    </subcellularLocation>
</comment>
<dbReference type="GO" id="GO:0007018">
    <property type="term" value="P:microtubule-based movement"/>
    <property type="evidence" value="ECO:0007669"/>
    <property type="project" value="InterPro"/>
</dbReference>
<keyword evidence="4" id="KW-0963">Cytoplasm</keyword>
<evidence type="ECO:0000256" key="11">
    <source>
        <dbReference type="SAM" id="MobiDB-lite"/>
    </source>
</evidence>
<dbReference type="SUPFAM" id="SSF52540">
    <property type="entry name" value="P-loop containing nucleoside triphosphate hydrolases"/>
    <property type="match status" value="1"/>
</dbReference>
<keyword evidence="3" id="KW-0813">Transport</keyword>
<dbReference type="STRING" id="436010.A0A166ISH6"/>
<name>A0A166ISH6_9AGAM</name>
<keyword evidence="13" id="KW-1185">Reference proteome</keyword>
<dbReference type="Proteomes" id="UP000076532">
    <property type="component" value="Unassembled WGS sequence"/>
</dbReference>
<keyword evidence="5" id="KW-0493">Microtubule</keyword>
<dbReference type="GO" id="GO:0000226">
    <property type="term" value="P:microtubule cytoskeleton organization"/>
    <property type="evidence" value="ECO:0007669"/>
    <property type="project" value="TreeGrafter"/>
</dbReference>
<sequence>MDETRASTPEAPPEDLWSSILDSVSSTRSIPSKQVLLLGKPSSGKSTLAAALLGKQVSDNGHEDSRDGRASDFAIGYEWADIRDDADEDTLARLSVYTVPSPEVGYTSLLPHFLPPRSSLPHTVVMITLDWTHPWTFVEELETWLEWVEHWVKGDGSRELEITREESHDRLQSHLQHYTEPTSDPIPATSTLSSATVLPLSQGTLTHNPSGIPIIIACTKSDLIDEVSDLVAGSSGMGGMVKGKGGEWEERTDGIMQILRTIALKYGAALFYTTPLPATLQALRQYTLHLLFVPPAPPPAGLSTEAPAPVKNAFPFSHKPNTLDRDRIIVPAGWDSWGKIAVLRDGFDARGWGDAWESDMEQGTNAVEDETGAKRMFAALVPDQGARPPPLPPISNPTPEQAFLAKNYDENSKKPNQDPRNAFKDPMANAAAGLVGPLESSSFNLPSVDRALTEMEAGVAPASGANLGASVTGTTAAERRLSRSTRAPTALPAVGPTAGASRAAPASPTPGPSVPPAAGGQTQHEVLQNFFNSLLSSKDRAGGSPGATKSSPPKANGAGAAEE</sequence>
<dbReference type="EMBL" id="KV417557">
    <property type="protein sequence ID" value="KZP20124.1"/>
    <property type="molecule type" value="Genomic_DNA"/>
</dbReference>
<evidence type="ECO:0000256" key="7">
    <source>
        <dbReference type="ARBA" id="ARBA00022840"/>
    </source>
</evidence>
<evidence type="ECO:0000256" key="1">
    <source>
        <dbReference type="ARBA" id="ARBA00004245"/>
    </source>
</evidence>
<keyword evidence="6" id="KW-0547">Nucleotide-binding</keyword>
<proteinExistence type="inferred from homology"/>
<feature type="compositionally biased region" description="Low complexity" evidence="11">
    <location>
        <begin position="495"/>
        <end position="506"/>
    </location>
</feature>
<keyword evidence="10" id="KW-0206">Cytoskeleton</keyword>
<dbReference type="InterPro" id="IPR022780">
    <property type="entry name" value="Dynein_light_int_chain"/>
</dbReference>
<evidence type="ECO:0000256" key="2">
    <source>
        <dbReference type="ARBA" id="ARBA00006831"/>
    </source>
</evidence>
<keyword evidence="7" id="KW-0067">ATP-binding</keyword>
<evidence type="ECO:0008006" key="14">
    <source>
        <dbReference type="Google" id="ProtNLM"/>
    </source>
</evidence>
<organism evidence="12 13">
    <name type="scientific">Athelia psychrophila</name>
    <dbReference type="NCBI Taxonomy" id="1759441"/>
    <lineage>
        <taxon>Eukaryota</taxon>
        <taxon>Fungi</taxon>
        <taxon>Dikarya</taxon>
        <taxon>Basidiomycota</taxon>
        <taxon>Agaricomycotina</taxon>
        <taxon>Agaricomycetes</taxon>
        <taxon>Agaricomycetidae</taxon>
        <taxon>Atheliales</taxon>
        <taxon>Atheliaceae</taxon>
        <taxon>Athelia</taxon>
    </lineage>
</organism>
<dbReference type="AlphaFoldDB" id="A0A166ISH6"/>
<evidence type="ECO:0000256" key="4">
    <source>
        <dbReference type="ARBA" id="ARBA00022490"/>
    </source>
</evidence>
<dbReference type="InterPro" id="IPR008467">
    <property type="entry name" value="Dynein1_light_intermed_chain"/>
</dbReference>
<feature type="region of interest" description="Disordered" evidence="11">
    <location>
        <begin position="463"/>
        <end position="563"/>
    </location>
</feature>
<dbReference type="Pfam" id="PF05783">
    <property type="entry name" value="DLIC"/>
    <property type="match status" value="3"/>
</dbReference>
<dbReference type="OrthoDB" id="27603at2759"/>
<accession>A0A166ISH6</accession>
<keyword evidence="8" id="KW-0243">Dynein</keyword>
<dbReference type="GO" id="GO:0035974">
    <property type="term" value="C:meiotic spindle pole body"/>
    <property type="evidence" value="ECO:0007669"/>
    <property type="project" value="TreeGrafter"/>
</dbReference>
<feature type="compositionally biased region" description="Polar residues" evidence="11">
    <location>
        <begin position="521"/>
        <end position="536"/>
    </location>
</feature>
<reference evidence="12 13" key="1">
    <citation type="journal article" date="2016" name="Mol. Biol. Evol.">
        <title>Comparative Genomics of Early-Diverging Mushroom-Forming Fungi Provides Insights into the Origins of Lignocellulose Decay Capabilities.</title>
        <authorList>
            <person name="Nagy L.G."/>
            <person name="Riley R."/>
            <person name="Tritt A."/>
            <person name="Adam C."/>
            <person name="Daum C."/>
            <person name="Floudas D."/>
            <person name="Sun H."/>
            <person name="Yadav J.S."/>
            <person name="Pangilinan J."/>
            <person name="Larsson K.H."/>
            <person name="Matsuura K."/>
            <person name="Barry K."/>
            <person name="Labutti K."/>
            <person name="Kuo R."/>
            <person name="Ohm R.A."/>
            <person name="Bhattacharya S.S."/>
            <person name="Shirouzu T."/>
            <person name="Yoshinaga Y."/>
            <person name="Martin F.M."/>
            <person name="Grigoriev I.V."/>
            <person name="Hibbett D.S."/>
        </authorList>
    </citation>
    <scope>NUCLEOTIDE SEQUENCE [LARGE SCALE GENOMIC DNA]</scope>
    <source>
        <strain evidence="12 13">CBS 109695</strain>
    </source>
</reference>
<comment type="similarity">
    <text evidence="2">Belongs to the dynein light intermediate chain family.</text>
</comment>
<keyword evidence="9" id="KW-0505">Motor protein</keyword>
<evidence type="ECO:0000256" key="6">
    <source>
        <dbReference type="ARBA" id="ARBA00022741"/>
    </source>
</evidence>
<evidence type="ECO:0000313" key="13">
    <source>
        <dbReference type="Proteomes" id="UP000076532"/>
    </source>
</evidence>
<dbReference type="GO" id="GO:0005524">
    <property type="term" value="F:ATP binding"/>
    <property type="evidence" value="ECO:0007669"/>
    <property type="project" value="UniProtKB-KW"/>
</dbReference>
<protein>
    <recommendedName>
        <fullName evidence="14">Dynein light intermediate chain</fullName>
    </recommendedName>
</protein>
<evidence type="ECO:0000256" key="8">
    <source>
        <dbReference type="ARBA" id="ARBA00023017"/>
    </source>
</evidence>
<gene>
    <name evidence="12" type="ORF">FIBSPDRAFT_542861</name>
</gene>
<evidence type="ECO:0000256" key="9">
    <source>
        <dbReference type="ARBA" id="ARBA00023175"/>
    </source>
</evidence>
<dbReference type="PANTHER" id="PTHR12688">
    <property type="entry name" value="DYNEIN LIGHT INTERMEDIATE CHAIN"/>
    <property type="match status" value="1"/>
</dbReference>
<dbReference type="GO" id="GO:0045504">
    <property type="term" value="F:dynein heavy chain binding"/>
    <property type="evidence" value="ECO:0007669"/>
    <property type="project" value="TreeGrafter"/>
</dbReference>
<dbReference type="GO" id="GO:0005874">
    <property type="term" value="C:microtubule"/>
    <property type="evidence" value="ECO:0007669"/>
    <property type="project" value="UniProtKB-KW"/>
</dbReference>
<evidence type="ECO:0000256" key="5">
    <source>
        <dbReference type="ARBA" id="ARBA00022701"/>
    </source>
</evidence>
<dbReference type="PANTHER" id="PTHR12688:SF0">
    <property type="entry name" value="DYNEIN LIGHT INTERMEDIATE CHAIN"/>
    <property type="match status" value="1"/>
</dbReference>
<evidence type="ECO:0000256" key="3">
    <source>
        <dbReference type="ARBA" id="ARBA00022448"/>
    </source>
</evidence>
<dbReference type="InterPro" id="IPR027417">
    <property type="entry name" value="P-loop_NTPase"/>
</dbReference>
<dbReference type="Gene3D" id="3.40.50.300">
    <property type="entry name" value="P-loop containing nucleotide triphosphate hydrolases"/>
    <property type="match status" value="1"/>
</dbReference>
<evidence type="ECO:0000313" key="12">
    <source>
        <dbReference type="EMBL" id="KZP20124.1"/>
    </source>
</evidence>
<evidence type="ECO:0000256" key="10">
    <source>
        <dbReference type="ARBA" id="ARBA00023212"/>
    </source>
</evidence>
<dbReference type="GO" id="GO:0005868">
    <property type="term" value="C:cytoplasmic dynein complex"/>
    <property type="evidence" value="ECO:0007669"/>
    <property type="project" value="InterPro"/>
</dbReference>